<name>A0A045IZL3_MYCTX</name>
<gene>
    <name evidence="5" type="primary">mctB</name>
    <name evidence="8" type="ORF">A4S10_01779</name>
    <name evidence="10" type="ORF">DKC2_1791</name>
    <name evidence="9" type="ORF">DSJ38_07230</name>
    <name evidence="2" type="ORF">ERS007681_00670</name>
    <name evidence="6" type="ORF">ERS007720_00101</name>
    <name evidence="4" type="ORF">ERS027646_00014</name>
    <name evidence="3" type="ORF">ERS027659_01177</name>
    <name evidence="5" type="ORF">ERS094118_02010</name>
    <name evidence="7" type="ORF">J8J21_04025</name>
</gene>
<organism evidence="5 14">
    <name type="scientific">Mycobacterium tuberculosis</name>
    <dbReference type="NCBI Taxonomy" id="1773"/>
    <lineage>
        <taxon>Bacteria</taxon>
        <taxon>Bacillati</taxon>
        <taxon>Actinomycetota</taxon>
        <taxon>Actinomycetes</taxon>
        <taxon>Mycobacteriales</taxon>
        <taxon>Mycobacteriaceae</taxon>
        <taxon>Mycobacterium</taxon>
        <taxon>Mycobacterium tuberculosis complex</taxon>
    </lineage>
</organism>
<reference evidence="5 14" key="2">
    <citation type="submission" date="2015-03" db="EMBL/GenBank/DDBJ databases">
        <authorList>
            <consortium name="Pathogen Informatics"/>
            <person name="Murphy D."/>
        </authorList>
    </citation>
    <scope>NUCLEOTIDE SEQUENCE [LARGE SCALE GENOMIC DNA]</scope>
    <source>
        <strain evidence="5 14">0268S</strain>
    </source>
</reference>
<dbReference type="OMA" id="FRYHIVS"/>
<dbReference type="Proteomes" id="UP000050164">
    <property type="component" value="Unassembled WGS sequence"/>
</dbReference>
<reference evidence="10 18" key="7">
    <citation type="submission" date="2018-08" db="EMBL/GenBank/DDBJ databases">
        <authorList>
            <person name="Fokvardsen B D."/>
            <person name="Norman A."/>
        </authorList>
    </citation>
    <scope>NUCLEOTIDE SEQUENCE [LARGE SCALE GENOMIC DNA]</scope>
    <source>
        <strain evidence="10 18">DKC2</strain>
    </source>
</reference>
<dbReference type="EMBL" id="LWDQ01000001">
    <property type="protein sequence ID" value="OMH59609.1"/>
    <property type="molecule type" value="Genomic_DNA"/>
</dbReference>
<evidence type="ECO:0000256" key="1">
    <source>
        <dbReference type="SAM" id="Coils"/>
    </source>
</evidence>
<keyword evidence="1" id="KW-0175">Coiled coil</keyword>
<dbReference type="EMBL" id="JAGIZI010000004">
    <property type="protein sequence ID" value="MBP0682302.1"/>
    <property type="molecule type" value="Genomic_DNA"/>
</dbReference>
<evidence type="ECO:0000313" key="18">
    <source>
        <dbReference type="Proteomes" id="UP000300237"/>
    </source>
</evidence>
<dbReference type="Proteomes" id="UP000671119">
    <property type="component" value="Unassembled WGS sequence"/>
</dbReference>
<dbReference type="AlphaFoldDB" id="A0A045IZL3"/>
<dbReference type="Proteomes" id="UP000044938">
    <property type="component" value="Unassembled WGS sequence"/>
</dbReference>
<evidence type="ECO:0000313" key="6">
    <source>
        <dbReference type="EMBL" id="COV38979.1"/>
    </source>
</evidence>
<evidence type="ECO:0000313" key="2">
    <source>
        <dbReference type="EMBL" id="CFE37089.1"/>
    </source>
</evidence>
<dbReference type="Proteomes" id="UP000300237">
    <property type="component" value="Chromosome"/>
</dbReference>
<feature type="coiled-coil region" evidence="1">
    <location>
        <begin position="34"/>
        <end position="68"/>
    </location>
</feature>
<protein>
    <submittedName>
        <fullName evidence="7">Copper transporter MctB</fullName>
    </submittedName>
    <submittedName>
        <fullName evidence="5">Outer membrane protein MctB</fullName>
    </submittedName>
</protein>
<evidence type="ECO:0000313" key="9">
    <source>
        <dbReference type="EMBL" id="REQ54019.1"/>
    </source>
</evidence>
<dbReference type="Proteomes" id="UP000048948">
    <property type="component" value="Unassembled WGS sequence"/>
</dbReference>
<dbReference type="GO" id="GO:0055070">
    <property type="term" value="P:copper ion homeostasis"/>
    <property type="evidence" value="ECO:0007669"/>
    <property type="project" value="InterPro"/>
</dbReference>
<reference evidence="7 19" key="8">
    <citation type="submission" date="2021-03" db="EMBL/GenBank/DDBJ databases">
        <title>Whole Genome Sequencing of Mycobacterium tuberculosis clinical isolates from Arunachal Pradesh, India.</title>
        <authorList>
            <person name="Singh S."/>
            <person name="Mudliar S.R."/>
            <person name="Kulsum U."/>
            <person name="Rufai S.B."/>
            <person name="Singh P.K."/>
            <person name="Umpo M."/>
            <person name="Nyori M."/>
        </authorList>
    </citation>
    <scope>NUCLEOTIDE SEQUENCE [LARGE SCALE GENOMIC DNA]</scope>
    <source>
        <strain evidence="7 19">OMICS/BPL/0142/20/SP</strain>
    </source>
</reference>
<dbReference type="Pfam" id="PF11382">
    <property type="entry name" value="MctB"/>
    <property type="match status" value="1"/>
</dbReference>
<evidence type="ECO:0000313" key="7">
    <source>
        <dbReference type="EMBL" id="MBP0682302.1"/>
    </source>
</evidence>
<evidence type="ECO:0000313" key="19">
    <source>
        <dbReference type="Proteomes" id="UP000671119"/>
    </source>
</evidence>
<dbReference type="EMBL" id="CNFT01000200">
    <property type="protein sequence ID" value="CKR33717.1"/>
    <property type="molecule type" value="Genomic_DNA"/>
</dbReference>
<evidence type="ECO:0000313" key="17">
    <source>
        <dbReference type="Proteomes" id="UP000256381"/>
    </source>
</evidence>
<dbReference type="RefSeq" id="WP_003408390.1">
    <property type="nucleotide sequence ID" value="NZ_AP017901.1"/>
</dbReference>
<evidence type="ECO:0000313" key="4">
    <source>
        <dbReference type="EMBL" id="CKR55442.1"/>
    </source>
</evidence>
<evidence type="ECO:0000313" key="14">
    <source>
        <dbReference type="Proteomes" id="UP000050139"/>
    </source>
</evidence>
<dbReference type="EMBL" id="CNGE01000001">
    <property type="protein sequence ID" value="CKR55442.1"/>
    <property type="molecule type" value="Genomic_DNA"/>
</dbReference>
<accession>A0A045IZL3</accession>
<dbReference type="EMBL" id="QTBD01000109">
    <property type="protein sequence ID" value="REQ54019.1"/>
    <property type="molecule type" value="Genomic_DNA"/>
</dbReference>
<dbReference type="Proteomes" id="UP000048289">
    <property type="component" value="Unassembled WGS sequence"/>
</dbReference>
<reference evidence="11 12" key="1">
    <citation type="submission" date="2015-03" db="EMBL/GenBank/DDBJ databases">
        <authorList>
            <consortium name="Pathogen Informatics"/>
        </authorList>
    </citation>
    <scope>NUCLEOTIDE SEQUENCE [LARGE SCALE GENOMIC DNA]</scope>
    <source>
        <strain evidence="4 13">Bir 172</strain>
        <strain evidence="3 15">Bir 185</strain>
        <strain evidence="2 12">G09901357</strain>
        <strain evidence="6 11">M09401471</strain>
    </source>
</reference>
<dbReference type="Proteomes" id="UP000189452">
    <property type="component" value="Chromosome"/>
</dbReference>
<evidence type="ECO:0000313" key="13">
    <source>
        <dbReference type="Proteomes" id="UP000048948"/>
    </source>
</evidence>
<evidence type="ECO:0000313" key="11">
    <source>
        <dbReference type="Proteomes" id="UP000044938"/>
    </source>
</evidence>
<proteinExistence type="predicted"/>
<reference evidence="8 16" key="3">
    <citation type="submission" date="2016-04" db="EMBL/GenBank/DDBJ databases">
        <authorList>
            <person name="Bigi M."/>
            <person name="Bigi F."/>
            <person name="Soria M.A."/>
        </authorList>
    </citation>
    <scope>NUCLEOTIDE SEQUENCE [LARGE SCALE GENOMIC DNA]</scope>
    <source>
        <strain evidence="8 16">6548</strain>
    </source>
</reference>
<dbReference type="EMBL" id="CFOE01000051">
    <property type="protein sequence ID" value="CFE37089.1"/>
    <property type="molecule type" value="Genomic_DNA"/>
</dbReference>
<evidence type="ECO:0000313" key="16">
    <source>
        <dbReference type="Proteomes" id="UP000189452"/>
    </source>
</evidence>
<dbReference type="EMBL" id="COPH01000013">
    <property type="protein sequence ID" value="CLW15594.1"/>
    <property type="molecule type" value="Genomic_DNA"/>
</dbReference>
<dbReference type="Proteomes" id="UP000050139">
    <property type="component" value="Unassembled WGS sequence"/>
</dbReference>
<reference evidence="9 17" key="4">
    <citation type="journal article" date="2017" name="N. Engl. J. Med.">
        <title>Transmission of Extensively Drug-Resistant Tuberculosis in South Africa.</title>
        <authorList>
            <person name="Shah N.S."/>
            <person name="Auld S.C."/>
            <person name="Brust J.C."/>
            <person name="Mathema B."/>
            <person name="Ismail N."/>
            <person name="Moodley P."/>
            <person name="Mlisana K."/>
            <person name="Allana S."/>
            <person name="Campbell A."/>
            <person name="Mthiyane T."/>
            <person name="Morris N."/>
            <person name="Mpangase P."/>
            <person name="van der Meulen H."/>
            <person name="Omar S.V."/>
            <person name="Brown T.S."/>
            <person name="Narechania A."/>
            <person name="Shaskina E."/>
            <person name="Kapwata T."/>
            <person name="Kreiswirth B."/>
            <person name="Gandhi N.R."/>
        </authorList>
    </citation>
    <scope>NUCLEOTIDE SEQUENCE [LARGE SCALE GENOMIC DNA]</scope>
    <source>
        <strain evidence="9 17">32301_S10</strain>
    </source>
</reference>
<evidence type="ECO:0000313" key="3">
    <source>
        <dbReference type="EMBL" id="CKR33717.1"/>
    </source>
</evidence>
<reference evidence="9" key="6">
    <citation type="submission" date="2018-07" db="EMBL/GenBank/DDBJ databases">
        <authorList>
            <person name="Shah S."/>
            <person name="Brown T."/>
            <person name="Auld S."/>
            <person name="Bratton K."/>
            <person name="Narechania A."/>
            <person name="Mathema B."/>
            <person name="Gandhi N."/>
        </authorList>
    </citation>
    <scope>NUCLEOTIDE SEQUENCE</scope>
    <source>
        <strain evidence="9">32301_S10</strain>
    </source>
</reference>
<evidence type="ECO:0000313" key="12">
    <source>
        <dbReference type="Proteomes" id="UP000048289"/>
    </source>
</evidence>
<dbReference type="GO" id="GO:0016020">
    <property type="term" value="C:membrane"/>
    <property type="evidence" value="ECO:0007669"/>
    <property type="project" value="InterPro"/>
</dbReference>
<reference evidence="8 16" key="5">
    <citation type="submission" date="2017-02" db="EMBL/GenBank/DDBJ databases">
        <title>Protein polymorphisms may explain contrasting epidemiological fitness of two variants of a multidrug-resistant Mycobacterium tuberculosis strain.</title>
        <authorList>
            <person name="Bigi M.M."/>
            <person name="Lopez B."/>
            <person name="Blanco F.C."/>
            <person name="Sasiain M.C."/>
            <person name="De La Barrera S."/>
            <person name="Ritacco V."/>
            <person name="Bigi F."/>
            <person name="Soria M.A."/>
        </authorList>
    </citation>
    <scope>NUCLEOTIDE SEQUENCE [LARGE SCALE GENOMIC DNA]</scope>
    <source>
        <strain evidence="8 16">6548</strain>
    </source>
</reference>
<evidence type="ECO:0000313" key="10">
    <source>
        <dbReference type="EMBL" id="VCU49956.1"/>
    </source>
</evidence>
<sequence length="314" mass="32391">MISLRQHAVSLAAVFLALAMGVVLGSGFFSDTLLSSLRSEKRDLYTQIDRLTDQRDALREKLSAADNFDIQVGSRIVHDALVGKSVVIFRTPDAHDDDIAAVSKIVGQAGGAVTATVSLTQEFVEANSAEKLRSVVNSSILPAGSQLSTKLVDQGSQAGDLLGIALLSNADPAAPTVEQAQRDTVLAALRETGFITYQPRDRIGTANATVVVTGGALSTDAGNQGVSVARFAAALAPRGSGTLLAGRDGSANRPAAVAVTRADADMAAEISTVDDIDAEPGRITVILALHDLINGGHVGHYGTGHGAMSVTVSQ</sequence>
<evidence type="ECO:0000313" key="5">
    <source>
        <dbReference type="EMBL" id="CLW15594.1"/>
    </source>
</evidence>
<evidence type="ECO:0000313" key="8">
    <source>
        <dbReference type="EMBL" id="OMH59609.1"/>
    </source>
</evidence>
<dbReference type="InterPro" id="IPR021522">
    <property type="entry name" value="MctB"/>
</dbReference>
<dbReference type="EMBL" id="CSAJ01000006">
    <property type="protein sequence ID" value="COV38979.1"/>
    <property type="molecule type" value="Genomic_DNA"/>
</dbReference>
<dbReference type="EMBL" id="LR027516">
    <property type="protein sequence ID" value="VCU49956.1"/>
    <property type="molecule type" value="Genomic_DNA"/>
</dbReference>
<dbReference type="SMR" id="A0A045IZL3"/>
<dbReference type="Proteomes" id="UP000256381">
    <property type="component" value="Unassembled WGS sequence"/>
</dbReference>
<evidence type="ECO:0000313" key="15">
    <source>
        <dbReference type="Proteomes" id="UP000050164"/>
    </source>
</evidence>